<keyword evidence="2" id="KW-1185">Reference proteome</keyword>
<dbReference type="RefSeq" id="XP_018150557.1">
    <property type="nucleotide sequence ID" value="XM_018309585.1"/>
</dbReference>
<dbReference type="GeneID" id="28873692"/>
<dbReference type="VEuPathDB" id="FungiDB:CH63R_14611"/>
<dbReference type="KEGG" id="chig:CH63R_14611"/>
<dbReference type="GO" id="GO:0020037">
    <property type="term" value="F:heme binding"/>
    <property type="evidence" value="ECO:0007669"/>
    <property type="project" value="InterPro"/>
</dbReference>
<sequence length="60" mass="6644">MRDAWSSSISEGKVPYINAIIKETGRYYTVSAMSLPRKTVTEVNWNGAKIPAKTTILINA</sequence>
<dbReference type="AlphaFoldDB" id="A0A1B7XQK4"/>
<evidence type="ECO:0000313" key="1">
    <source>
        <dbReference type="EMBL" id="OBR02039.1"/>
    </source>
</evidence>
<protein>
    <submittedName>
        <fullName evidence="1">Cytochrome P450</fullName>
    </submittedName>
</protein>
<dbReference type="GO" id="GO:0004497">
    <property type="term" value="F:monooxygenase activity"/>
    <property type="evidence" value="ECO:0007669"/>
    <property type="project" value="InterPro"/>
</dbReference>
<proteinExistence type="predicted"/>
<evidence type="ECO:0000313" key="2">
    <source>
        <dbReference type="Proteomes" id="UP000092177"/>
    </source>
</evidence>
<name>A0A1B7XQK4_COLHI</name>
<dbReference type="SUPFAM" id="SSF48264">
    <property type="entry name" value="Cytochrome P450"/>
    <property type="match status" value="1"/>
</dbReference>
<gene>
    <name evidence="1" type="ORF">CH63R_14611</name>
</gene>
<comment type="caution">
    <text evidence="1">The sequence shown here is derived from an EMBL/GenBank/DDBJ whole genome shotgun (WGS) entry which is preliminary data.</text>
</comment>
<organism evidence="1 2">
    <name type="scientific">Colletotrichum higginsianum (strain IMI 349063)</name>
    <name type="common">Crucifer anthracnose fungus</name>
    <dbReference type="NCBI Taxonomy" id="759273"/>
    <lineage>
        <taxon>Eukaryota</taxon>
        <taxon>Fungi</taxon>
        <taxon>Dikarya</taxon>
        <taxon>Ascomycota</taxon>
        <taxon>Pezizomycotina</taxon>
        <taxon>Sordariomycetes</taxon>
        <taxon>Hypocreomycetidae</taxon>
        <taxon>Glomerellales</taxon>
        <taxon>Glomerellaceae</taxon>
        <taxon>Colletotrichum</taxon>
        <taxon>Colletotrichum destructivum species complex</taxon>
    </lineage>
</organism>
<dbReference type="InterPro" id="IPR001128">
    <property type="entry name" value="Cyt_P450"/>
</dbReference>
<reference evidence="2" key="1">
    <citation type="journal article" date="2017" name="BMC Genomics">
        <title>Gapless genome assembly of Colletotrichum higginsianum reveals chromosome structure and association of transposable elements with secondary metabolite gene clusters.</title>
        <authorList>
            <person name="Dallery J.-F."/>
            <person name="Lapalu N."/>
            <person name="Zampounis A."/>
            <person name="Pigne S."/>
            <person name="Luyten I."/>
            <person name="Amselem J."/>
            <person name="Wittenberg A.H.J."/>
            <person name="Zhou S."/>
            <person name="de Queiroz M.V."/>
            <person name="Robin G.P."/>
            <person name="Auger A."/>
            <person name="Hainaut M."/>
            <person name="Henrissat B."/>
            <person name="Kim K.-T."/>
            <person name="Lee Y.-H."/>
            <person name="Lespinet O."/>
            <person name="Schwartz D.C."/>
            <person name="Thon M.R."/>
            <person name="O'Connell R.J."/>
        </authorList>
    </citation>
    <scope>NUCLEOTIDE SEQUENCE [LARGE SCALE GENOMIC DNA]</scope>
    <source>
        <strain evidence="2">IMI 349063</strain>
    </source>
</reference>
<dbReference type="GO" id="GO:0016705">
    <property type="term" value="F:oxidoreductase activity, acting on paired donors, with incorporation or reduction of molecular oxygen"/>
    <property type="evidence" value="ECO:0007669"/>
    <property type="project" value="InterPro"/>
</dbReference>
<dbReference type="EMBL" id="LTAN01000012">
    <property type="protein sequence ID" value="OBR02039.1"/>
    <property type="molecule type" value="Genomic_DNA"/>
</dbReference>
<dbReference type="GO" id="GO:0005506">
    <property type="term" value="F:iron ion binding"/>
    <property type="evidence" value="ECO:0007669"/>
    <property type="project" value="InterPro"/>
</dbReference>
<accession>A0A1B7XQK4</accession>
<dbReference type="InterPro" id="IPR036396">
    <property type="entry name" value="Cyt_P450_sf"/>
</dbReference>
<dbReference type="Pfam" id="PF00067">
    <property type="entry name" value="p450"/>
    <property type="match status" value="1"/>
</dbReference>
<dbReference type="Gene3D" id="1.10.630.10">
    <property type="entry name" value="Cytochrome P450"/>
    <property type="match status" value="1"/>
</dbReference>
<dbReference type="Proteomes" id="UP000092177">
    <property type="component" value="Chromosome 12"/>
</dbReference>